<sequence>MPYKPFDLTGKVALVTGGNSGIGLGMAQALAEAGADVAIWGTNAAKNDAAVAQLSATGARVHATLCDVGDEAAVEVAFAGTLAALGRVDACFANAGTYGRKTKFTELDSDEWHRVTRVNLDGAFYTLRTAARHMVERGGGGSLIGTASLAAIEGAARNAQYAATKGAMVAVIRALAVEMARHGIRANAVLPGWIETPMTARSVGDDKFAAAVLPRIPARRWGTGADFGGVAVYLASDASAYHSGDCLVIDGAYSLF</sequence>
<keyword evidence="3" id="KW-1185">Reference proteome</keyword>
<dbReference type="InterPro" id="IPR020904">
    <property type="entry name" value="Sc_DH/Rdtase_CS"/>
</dbReference>
<accession>A0ABS7A7S3</accession>
<proteinExistence type="inferred from homology"/>
<dbReference type="SUPFAM" id="SSF51735">
    <property type="entry name" value="NAD(P)-binding Rossmann-fold domains"/>
    <property type="match status" value="1"/>
</dbReference>
<dbReference type="Pfam" id="PF13561">
    <property type="entry name" value="adh_short_C2"/>
    <property type="match status" value="1"/>
</dbReference>
<evidence type="ECO:0000313" key="2">
    <source>
        <dbReference type="EMBL" id="MBW6398364.1"/>
    </source>
</evidence>
<dbReference type="InterPro" id="IPR036291">
    <property type="entry name" value="NAD(P)-bd_dom_sf"/>
</dbReference>
<dbReference type="PROSITE" id="PS00061">
    <property type="entry name" value="ADH_SHORT"/>
    <property type="match status" value="1"/>
</dbReference>
<dbReference type="Proteomes" id="UP001196565">
    <property type="component" value="Unassembled WGS sequence"/>
</dbReference>
<name>A0ABS7A7S3_9PROT</name>
<evidence type="ECO:0000256" key="1">
    <source>
        <dbReference type="ARBA" id="ARBA00006484"/>
    </source>
</evidence>
<dbReference type="PANTHER" id="PTHR42760">
    <property type="entry name" value="SHORT-CHAIN DEHYDROGENASES/REDUCTASES FAMILY MEMBER"/>
    <property type="match status" value="1"/>
</dbReference>
<dbReference type="EMBL" id="JAHYBZ010000003">
    <property type="protein sequence ID" value="MBW6398364.1"/>
    <property type="molecule type" value="Genomic_DNA"/>
</dbReference>
<dbReference type="PRINTS" id="PR00080">
    <property type="entry name" value="SDRFAMILY"/>
</dbReference>
<gene>
    <name evidence="2" type="ORF">KPL78_10925</name>
</gene>
<reference evidence="2 3" key="1">
    <citation type="submission" date="2021-07" db="EMBL/GenBank/DDBJ databases">
        <authorList>
            <person name="So Y."/>
        </authorList>
    </citation>
    <scope>NUCLEOTIDE SEQUENCE [LARGE SCALE GENOMIC DNA]</scope>
    <source>
        <strain evidence="2 3">HJA6</strain>
    </source>
</reference>
<comment type="caution">
    <text evidence="2">The sequence shown here is derived from an EMBL/GenBank/DDBJ whole genome shotgun (WGS) entry which is preliminary data.</text>
</comment>
<protein>
    <submittedName>
        <fullName evidence="2">SDR family oxidoreductase</fullName>
    </submittedName>
</protein>
<comment type="similarity">
    <text evidence="1">Belongs to the short-chain dehydrogenases/reductases (SDR) family.</text>
</comment>
<dbReference type="PRINTS" id="PR00081">
    <property type="entry name" value="GDHRDH"/>
</dbReference>
<dbReference type="RefSeq" id="WP_219762963.1">
    <property type="nucleotide sequence ID" value="NZ_JAHYBZ010000003.1"/>
</dbReference>
<evidence type="ECO:0000313" key="3">
    <source>
        <dbReference type="Proteomes" id="UP001196565"/>
    </source>
</evidence>
<organism evidence="2 3">
    <name type="scientific">Roseomonas alba</name>
    <dbReference type="NCBI Taxonomy" id="2846776"/>
    <lineage>
        <taxon>Bacteria</taxon>
        <taxon>Pseudomonadati</taxon>
        <taxon>Pseudomonadota</taxon>
        <taxon>Alphaproteobacteria</taxon>
        <taxon>Acetobacterales</taxon>
        <taxon>Roseomonadaceae</taxon>
        <taxon>Roseomonas</taxon>
    </lineage>
</organism>
<dbReference type="Gene3D" id="3.40.50.720">
    <property type="entry name" value="NAD(P)-binding Rossmann-like Domain"/>
    <property type="match status" value="1"/>
</dbReference>
<dbReference type="InterPro" id="IPR002347">
    <property type="entry name" value="SDR_fam"/>
</dbReference>